<evidence type="ECO:0000256" key="1">
    <source>
        <dbReference type="ARBA" id="ARBA00006270"/>
    </source>
</evidence>
<protein>
    <submittedName>
        <fullName evidence="4">Uncharacterized protein</fullName>
    </submittedName>
</protein>
<dbReference type="SUPFAM" id="SSF52540">
    <property type="entry name" value="P-loop containing nucleoside triphosphate hydrolases"/>
    <property type="match status" value="1"/>
</dbReference>
<keyword evidence="3" id="KW-0342">GTP-binding</keyword>
<comment type="similarity">
    <text evidence="1">Belongs to the small GTPase superfamily. Rab family.</text>
</comment>
<dbReference type="InterPro" id="IPR005225">
    <property type="entry name" value="Small_GTP-bd"/>
</dbReference>
<accession>A0A6B2LK74</accession>
<reference evidence="4" key="1">
    <citation type="journal article" date="2020" name="J. Eukaryot. Microbiol.">
        <title>De novo Sequencing, Assembly and Annotation of the Transcriptome for the Free-Living Testate Amoeba Arcella intermedia.</title>
        <authorList>
            <person name="Ribeiro G.M."/>
            <person name="Porfirio-Sousa A.L."/>
            <person name="Maurer-Alcala X.X."/>
            <person name="Katz L.A."/>
            <person name="Lahr D.J.G."/>
        </authorList>
    </citation>
    <scope>NUCLEOTIDE SEQUENCE</scope>
</reference>
<dbReference type="EMBL" id="GIBP01008570">
    <property type="protein sequence ID" value="NDV37539.1"/>
    <property type="molecule type" value="Transcribed_RNA"/>
</dbReference>
<dbReference type="NCBIfam" id="TIGR00231">
    <property type="entry name" value="small_GTP"/>
    <property type="match status" value="1"/>
</dbReference>
<keyword evidence="2" id="KW-0547">Nucleotide-binding</keyword>
<dbReference type="CDD" id="cd00876">
    <property type="entry name" value="Ras"/>
    <property type="match status" value="1"/>
</dbReference>
<dbReference type="GO" id="GO:0003924">
    <property type="term" value="F:GTPase activity"/>
    <property type="evidence" value="ECO:0007669"/>
    <property type="project" value="InterPro"/>
</dbReference>
<dbReference type="InterPro" id="IPR020849">
    <property type="entry name" value="Small_GTPase_Ras-type"/>
</dbReference>
<evidence type="ECO:0000256" key="3">
    <source>
        <dbReference type="ARBA" id="ARBA00023134"/>
    </source>
</evidence>
<dbReference type="GO" id="GO:0016020">
    <property type="term" value="C:membrane"/>
    <property type="evidence" value="ECO:0007669"/>
    <property type="project" value="InterPro"/>
</dbReference>
<sequence>MEVIKMVVLGSSGVGKTALTTRYTQGIFVEIYDPVIDDSRHTINVEGRPYILELLDTSGSQQFLAMRDLYYKGGEGFLVVYSIVAQSTFNDIADTYDYLVNFRMKEGLNTDCVVLVGNKVDLEDQRVISKEAGEQLANSLNCSFLETSAKSNINVQEMVQKLAKLIVQHKHSSVSRQKGGCVFL</sequence>
<dbReference type="AlphaFoldDB" id="A0A6B2LK74"/>
<dbReference type="PROSITE" id="PS51421">
    <property type="entry name" value="RAS"/>
    <property type="match status" value="1"/>
</dbReference>
<proteinExistence type="inferred from homology"/>
<evidence type="ECO:0000313" key="4">
    <source>
        <dbReference type="EMBL" id="NDV37539.1"/>
    </source>
</evidence>
<dbReference type="GO" id="GO:0007165">
    <property type="term" value="P:signal transduction"/>
    <property type="evidence" value="ECO:0007669"/>
    <property type="project" value="InterPro"/>
</dbReference>
<dbReference type="InterPro" id="IPR001806">
    <property type="entry name" value="Small_GTPase"/>
</dbReference>
<dbReference type="InterPro" id="IPR027417">
    <property type="entry name" value="P-loop_NTPase"/>
</dbReference>
<dbReference type="GO" id="GO:0005525">
    <property type="term" value="F:GTP binding"/>
    <property type="evidence" value="ECO:0007669"/>
    <property type="project" value="UniProtKB-KW"/>
</dbReference>
<dbReference type="PRINTS" id="PR00449">
    <property type="entry name" value="RASTRNSFRMNG"/>
</dbReference>
<dbReference type="PANTHER" id="PTHR24070">
    <property type="entry name" value="RAS, DI-RAS, AND RHEB FAMILY MEMBERS OF SMALL GTPASE SUPERFAMILY"/>
    <property type="match status" value="1"/>
</dbReference>
<dbReference type="FunFam" id="3.40.50.300:FF:001447">
    <property type="entry name" value="Ras-related protein Rab-1B"/>
    <property type="match status" value="1"/>
</dbReference>
<name>A0A6B2LK74_9EUKA</name>
<dbReference type="SMART" id="SM00175">
    <property type="entry name" value="RAB"/>
    <property type="match status" value="1"/>
</dbReference>
<dbReference type="PROSITE" id="PS51419">
    <property type="entry name" value="RAB"/>
    <property type="match status" value="1"/>
</dbReference>
<organism evidence="4">
    <name type="scientific">Arcella intermedia</name>
    <dbReference type="NCBI Taxonomy" id="1963864"/>
    <lineage>
        <taxon>Eukaryota</taxon>
        <taxon>Amoebozoa</taxon>
        <taxon>Tubulinea</taxon>
        <taxon>Elardia</taxon>
        <taxon>Arcellinida</taxon>
        <taxon>Sphaerothecina</taxon>
        <taxon>Arcellidae</taxon>
        <taxon>Arcella</taxon>
    </lineage>
</organism>
<dbReference type="PROSITE" id="PS51420">
    <property type="entry name" value="RHO"/>
    <property type="match status" value="1"/>
</dbReference>
<dbReference type="SMART" id="SM00174">
    <property type="entry name" value="RHO"/>
    <property type="match status" value="1"/>
</dbReference>
<evidence type="ECO:0000256" key="2">
    <source>
        <dbReference type="ARBA" id="ARBA00022741"/>
    </source>
</evidence>
<dbReference type="Pfam" id="PF00071">
    <property type="entry name" value="Ras"/>
    <property type="match status" value="1"/>
</dbReference>
<dbReference type="Gene3D" id="3.40.50.300">
    <property type="entry name" value="P-loop containing nucleotide triphosphate hydrolases"/>
    <property type="match status" value="1"/>
</dbReference>
<dbReference type="SMART" id="SM00173">
    <property type="entry name" value="RAS"/>
    <property type="match status" value="1"/>
</dbReference>